<gene>
    <name evidence="12" type="ORF">EU557_08840</name>
</gene>
<evidence type="ECO:0000259" key="11">
    <source>
        <dbReference type="PROSITE" id="PS52015"/>
    </source>
</evidence>
<evidence type="ECO:0000256" key="5">
    <source>
        <dbReference type="ARBA" id="ARBA00022519"/>
    </source>
</evidence>
<dbReference type="InterPro" id="IPR006260">
    <property type="entry name" value="TonB/TolA_C"/>
</dbReference>
<dbReference type="InterPro" id="IPR003538">
    <property type="entry name" value="TonB"/>
</dbReference>
<dbReference type="SUPFAM" id="SSF49464">
    <property type="entry name" value="Carboxypeptidase regulatory domain-like"/>
    <property type="match status" value="1"/>
</dbReference>
<keyword evidence="9" id="KW-0472">Membrane</keyword>
<reference evidence="12 13" key="1">
    <citation type="submission" date="2019-04" db="EMBL/GenBank/DDBJ databases">
        <authorList>
            <person name="Feng G."/>
            <person name="Zhang J."/>
            <person name="Zhu H."/>
        </authorList>
    </citation>
    <scope>NUCLEOTIDE SEQUENCE [LARGE SCALE GENOMIC DNA]</scope>
    <source>
        <strain evidence="12 13">JCM 19491</strain>
    </source>
</reference>
<evidence type="ECO:0000313" key="12">
    <source>
        <dbReference type="EMBL" id="TGD81640.1"/>
    </source>
</evidence>
<feature type="domain" description="TonB C-terminal" evidence="11">
    <location>
        <begin position="143"/>
        <end position="236"/>
    </location>
</feature>
<dbReference type="InterPro" id="IPR051045">
    <property type="entry name" value="TonB-dependent_transducer"/>
</dbReference>
<keyword evidence="7" id="KW-0653">Protein transport</keyword>
<name>A0A4Z0MQG2_9BACT</name>
<comment type="similarity">
    <text evidence="2">Belongs to the TonB family.</text>
</comment>
<dbReference type="AlphaFoldDB" id="A0A4Z0MQG2"/>
<evidence type="ECO:0000256" key="2">
    <source>
        <dbReference type="ARBA" id="ARBA00006555"/>
    </source>
</evidence>
<dbReference type="Gene3D" id="3.30.1150.10">
    <property type="match status" value="1"/>
</dbReference>
<evidence type="ECO:0000313" key="13">
    <source>
        <dbReference type="Proteomes" id="UP000298284"/>
    </source>
</evidence>
<dbReference type="EMBL" id="SRKZ01000002">
    <property type="protein sequence ID" value="TGD81640.1"/>
    <property type="molecule type" value="Genomic_DNA"/>
</dbReference>
<dbReference type="InterPro" id="IPR008969">
    <property type="entry name" value="CarboxyPept-like_regulatory"/>
</dbReference>
<organism evidence="12 13">
    <name type="scientific">Hymenobacter wooponensis</name>
    <dbReference type="NCBI Taxonomy" id="1525360"/>
    <lineage>
        <taxon>Bacteria</taxon>
        <taxon>Pseudomonadati</taxon>
        <taxon>Bacteroidota</taxon>
        <taxon>Cytophagia</taxon>
        <taxon>Cytophagales</taxon>
        <taxon>Hymenobacteraceae</taxon>
        <taxon>Hymenobacter</taxon>
    </lineage>
</organism>
<dbReference type="GO" id="GO:0055085">
    <property type="term" value="P:transmembrane transport"/>
    <property type="evidence" value="ECO:0007669"/>
    <property type="project" value="InterPro"/>
</dbReference>
<dbReference type="Pfam" id="PF03544">
    <property type="entry name" value="TonB_C"/>
    <property type="match status" value="1"/>
</dbReference>
<keyword evidence="5" id="KW-0997">Cell inner membrane</keyword>
<keyword evidence="13" id="KW-1185">Reference proteome</keyword>
<keyword evidence="4" id="KW-1003">Cell membrane</keyword>
<comment type="subcellular location">
    <subcellularLocation>
        <location evidence="1">Cell inner membrane</location>
        <topology evidence="1">Single-pass membrane protein</topology>
        <orientation evidence="1">Periplasmic side</orientation>
    </subcellularLocation>
</comment>
<dbReference type="GO" id="GO:0031992">
    <property type="term" value="F:energy transducer activity"/>
    <property type="evidence" value="ECO:0007669"/>
    <property type="project" value="InterPro"/>
</dbReference>
<evidence type="ECO:0000256" key="3">
    <source>
        <dbReference type="ARBA" id="ARBA00022448"/>
    </source>
</evidence>
<evidence type="ECO:0000256" key="10">
    <source>
        <dbReference type="SAM" id="SignalP"/>
    </source>
</evidence>
<dbReference type="SUPFAM" id="SSF74653">
    <property type="entry name" value="TolA/TonB C-terminal domain"/>
    <property type="match status" value="1"/>
</dbReference>
<feature type="signal peptide" evidence="10">
    <location>
        <begin position="1"/>
        <end position="16"/>
    </location>
</feature>
<dbReference type="PROSITE" id="PS52015">
    <property type="entry name" value="TONB_CTD"/>
    <property type="match status" value="1"/>
</dbReference>
<sequence>MFFFATLIWCASQALAFNPAAYPAPPSPSSELVTSTVAGKVTNPAGEPLPGVVVLVQGTTQATSTNAAGEFLVQLSNSKSMLLFSYQGYRDKVLEVASGDPLQVQMHPVTSSLTSASLAGSTVLAEPNSEVLNYSDELPKFPGDEAAYRAFMRQNAKYPKQALEHQVQGTVFVSFVVDEQGRITDAKVVKGCGYGLDEEALRLIRIMPWWSPGKMAGKPVRVSRVLPVPFAYQEKR</sequence>
<dbReference type="RefSeq" id="WP_135530021.1">
    <property type="nucleotide sequence ID" value="NZ_SRKZ01000002.1"/>
</dbReference>
<dbReference type="PANTHER" id="PTHR33446:SF2">
    <property type="entry name" value="PROTEIN TONB"/>
    <property type="match status" value="1"/>
</dbReference>
<dbReference type="GO" id="GO:0030288">
    <property type="term" value="C:outer membrane-bounded periplasmic space"/>
    <property type="evidence" value="ECO:0007669"/>
    <property type="project" value="InterPro"/>
</dbReference>
<evidence type="ECO:0000256" key="1">
    <source>
        <dbReference type="ARBA" id="ARBA00004383"/>
    </source>
</evidence>
<dbReference type="Pfam" id="PF13715">
    <property type="entry name" value="CarbopepD_reg_2"/>
    <property type="match status" value="1"/>
</dbReference>
<evidence type="ECO:0000256" key="8">
    <source>
        <dbReference type="ARBA" id="ARBA00022989"/>
    </source>
</evidence>
<accession>A0A4Z0MQG2</accession>
<dbReference type="GO" id="GO:0098797">
    <property type="term" value="C:plasma membrane protein complex"/>
    <property type="evidence" value="ECO:0007669"/>
    <property type="project" value="TreeGrafter"/>
</dbReference>
<protein>
    <submittedName>
        <fullName evidence="12">TonB family protein</fullName>
    </submittedName>
</protein>
<evidence type="ECO:0000256" key="7">
    <source>
        <dbReference type="ARBA" id="ARBA00022927"/>
    </source>
</evidence>
<dbReference type="Gene3D" id="2.60.40.1120">
    <property type="entry name" value="Carboxypeptidase-like, regulatory domain"/>
    <property type="match status" value="1"/>
</dbReference>
<feature type="chain" id="PRO_5021475319" evidence="10">
    <location>
        <begin position="17"/>
        <end position="236"/>
    </location>
</feature>
<proteinExistence type="inferred from homology"/>
<evidence type="ECO:0000256" key="6">
    <source>
        <dbReference type="ARBA" id="ARBA00022692"/>
    </source>
</evidence>
<dbReference type="GO" id="GO:0015891">
    <property type="term" value="P:siderophore transport"/>
    <property type="evidence" value="ECO:0007669"/>
    <property type="project" value="InterPro"/>
</dbReference>
<dbReference type="GO" id="GO:0015031">
    <property type="term" value="P:protein transport"/>
    <property type="evidence" value="ECO:0007669"/>
    <property type="project" value="UniProtKB-KW"/>
</dbReference>
<keyword evidence="3" id="KW-0813">Transport</keyword>
<keyword evidence="8" id="KW-1133">Transmembrane helix</keyword>
<dbReference type="NCBIfam" id="TIGR01352">
    <property type="entry name" value="tonB_Cterm"/>
    <property type="match status" value="1"/>
</dbReference>
<keyword evidence="6" id="KW-0812">Transmembrane</keyword>
<evidence type="ECO:0000256" key="4">
    <source>
        <dbReference type="ARBA" id="ARBA00022475"/>
    </source>
</evidence>
<dbReference type="PRINTS" id="PR01374">
    <property type="entry name" value="TONBPROTEIN"/>
</dbReference>
<evidence type="ECO:0000256" key="9">
    <source>
        <dbReference type="ARBA" id="ARBA00023136"/>
    </source>
</evidence>
<dbReference type="PANTHER" id="PTHR33446">
    <property type="entry name" value="PROTEIN TONB-RELATED"/>
    <property type="match status" value="1"/>
</dbReference>
<keyword evidence="10" id="KW-0732">Signal</keyword>
<dbReference type="InterPro" id="IPR037682">
    <property type="entry name" value="TonB_C"/>
</dbReference>
<dbReference type="OrthoDB" id="9812355at2"/>
<dbReference type="Proteomes" id="UP000298284">
    <property type="component" value="Unassembled WGS sequence"/>
</dbReference>
<comment type="caution">
    <text evidence="12">The sequence shown here is derived from an EMBL/GenBank/DDBJ whole genome shotgun (WGS) entry which is preliminary data.</text>
</comment>